<evidence type="ECO:0000313" key="5">
    <source>
        <dbReference type="EMBL" id="SEO86536.1"/>
    </source>
</evidence>
<keyword evidence="3" id="KW-0949">S-adenosyl-L-methionine</keyword>
<keyword evidence="1 5" id="KW-0489">Methyltransferase</keyword>
<dbReference type="Proteomes" id="UP000198582">
    <property type="component" value="Unassembled WGS sequence"/>
</dbReference>
<dbReference type="InterPro" id="IPR008854">
    <property type="entry name" value="TPMT"/>
</dbReference>
<dbReference type="PANTHER" id="PTHR43861:SF3">
    <property type="entry name" value="PUTATIVE (AFU_ORTHOLOGUE AFUA_2G14390)-RELATED"/>
    <property type="match status" value="1"/>
</dbReference>
<dbReference type="CDD" id="cd02440">
    <property type="entry name" value="AdoMet_MTases"/>
    <property type="match status" value="1"/>
</dbReference>
<evidence type="ECO:0000256" key="1">
    <source>
        <dbReference type="ARBA" id="ARBA00022603"/>
    </source>
</evidence>
<dbReference type="EMBL" id="FOEF01000002">
    <property type="protein sequence ID" value="SEO86536.1"/>
    <property type="molecule type" value="Genomic_DNA"/>
</dbReference>
<dbReference type="RefSeq" id="WP_091614026.1">
    <property type="nucleotide sequence ID" value="NZ_FOEF01000002.1"/>
</dbReference>
<dbReference type="AlphaFoldDB" id="A0A1H8T730"/>
<evidence type="ECO:0000256" key="3">
    <source>
        <dbReference type="ARBA" id="ARBA00022691"/>
    </source>
</evidence>
<dbReference type="Gene3D" id="3.40.50.150">
    <property type="entry name" value="Vaccinia Virus protein VP39"/>
    <property type="match status" value="2"/>
</dbReference>
<gene>
    <name evidence="5" type="ORF">SAMN04489732_102453</name>
</gene>
<accession>A0A1H8T730</accession>
<reference evidence="5 6" key="1">
    <citation type="submission" date="2016-10" db="EMBL/GenBank/DDBJ databases">
        <authorList>
            <person name="de Groot N.N."/>
        </authorList>
    </citation>
    <scope>NUCLEOTIDE SEQUENCE [LARGE SCALE GENOMIC DNA]</scope>
    <source>
        <strain evidence="5 6">DSM 44993</strain>
    </source>
</reference>
<evidence type="ECO:0000313" key="6">
    <source>
        <dbReference type="Proteomes" id="UP000198582"/>
    </source>
</evidence>
<dbReference type="InterPro" id="IPR029063">
    <property type="entry name" value="SAM-dependent_MTases_sf"/>
</dbReference>
<proteinExistence type="predicted"/>
<sequence length="386" mass="36867">MDIRHWDEMYRNRARVFSGNPNAVLVAEVAALPPGQALDVGCGEGADTLWLARQGWHVTAIDVSETALRRAAASDRATSAAAATDAAAAIAAGAAAIAASGATGAATIAAAADAAAATATDAAAGGAAVSGAGAAGVATPVAGAASVIAAEGGAVAGAGVAGVVTPVGAADIATVIAAGAEAGGSAVSAACVAGAATDAAAVVDADRARASAAVVADGGETAEGAAGGAAVAAGGVVGAAARVAGVGAAGAAATAVATTTAGNLRHRVAWVRAELGAMPLPAGAFDLVSVQYFPLLRQPGDTVVRSLLDAVAPGGTLLFVTHARSDLAPRPGDGFDPADYHQADTIASLLDSTWTVLVNETRPRSTPAPGGTHHSHDSVLRARRLS</sequence>
<dbReference type="Pfam" id="PF05724">
    <property type="entry name" value="TPMT"/>
    <property type="match status" value="1"/>
</dbReference>
<protein>
    <submittedName>
        <fullName evidence="5">Thiopurine S-methyltransferase (TPMT)</fullName>
    </submittedName>
</protein>
<keyword evidence="2 5" id="KW-0808">Transferase</keyword>
<name>A0A1H8T730_9PSEU</name>
<evidence type="ECO:0000256" key="2">
    <source>
        <dbReference type="ARBA" id="ARBA00022679"/>
    </source>
</evidence>
<dbReference type="GO" id="GO:0008757">
    <property type="term" value="F:S-adenosylmethionine-dependent methyltransferase activity"/>
    <property type="evidence" value="ECO:0007669"/>
    <property type="project" value="InterPro"/>
</dbReference>
<dbReference type="PANTHER" id="PTHR43861">
    <property type="entry name" value="TRANS-ACONITATE 2-METHYLTRANSFERASE-RELATED"/>
    <property type="match status" value="1"/>
</dbReference>
<evidence type="ECO:0000256" key="4">
    <source>
        <dbReference type="SAM" id="MobiDB-lite"/>
    </source>
</evidence>
<dbReference type="OrthoDB" id="9786503at2"/>
<feature type="region of interest" description="Disordered" evidence="4">
    <location>
        <begin position="361"/>
        <end position="386"/>
    </location>
</feature>
<keyword evidence="6" id="KW-1185">Reference proteome</keyword>
<dbReference type="GO" id="GO:0032259">
    <property type="term" value="P:methylation"/>
    <property type="evidence" value="ECO:0007669"/>
    <property type="project" value="UniProtKB-KW"/>
</dbReference>
<dbReference type="SUPFAM" id="SSF53335">
    <property type="entry name" value="S-adenosyl-L-methionine-dependent methyltransferases"/>
    <property type="match status" value="2"/>
</dbReference>
<dbReference type="STRING" id="394193.SAMN04489732_102453"/>
<organism evidence="5 6">
    <name type="scientific">Amycolatopsis saalfeldensis</name>
    <dbReference type="NCBI Taxonomy" id="394193"/>
    <lineage>
        <taxon>Bacteria</taxon>
        <taxon>Bacillati</taxon>
        <taxon>Actinomycetota</taxon>
        <taxon>Actinomycetes</taxon>
        <taxon>Pseudonocardiales</taxon>
        <taxon>Pseudonocardiaceae</taxon>
        <taxon>Amycolatopsis</taxon>
    </lineage>
</organism>